<dbReference type="OrthoDB" id="428113at2759"/>
<dbReference type="EMBL" id="CAJNDS010000001">
    <property type="protein sequence ID" value="CAE6909224.1"/>
    <property type="molecule type" value="Genomic_DNA"/>
</dbReference>
<feature type="compositionally biased region" description="Acidic residues" evidence="1">
    <location>
        <begin position="149"/>
        <end position="176"/>
    </location>
</feature>
<proteinExistence type="predicted"/>
<evidence type="ECO:0000313" key="3">
    <source>
        <dbReference type="Proteomes" id="UP000604046"/>
    </source>
</evidence>
<dbReference type="AlphaFoldDB" id="A0A812G8C9"/>
<evidence type="ECO:0000313" key="2">
    <source>
        <dbReference type="EMBL" id="CAE6909224.1"/>
    </source>
</evidence>
<evidence type="ECO:0000256" key="1">
    <source>
        <dbReference type="SAM" id="MobiDB-lite"/>
    </source>
</evidence>
<feature type="region of interest" description="Disordered" evidence="1">
    <location>
        <begin position="133"/>
        <end position="195"/>
    </location>
</feature>
<protein>
    <submittedName>
        <fullName evidence="2">Uncharacterized protein</fullName>
    </submittedName>
</protein>
<organism evidence="2 3">
    <name type="scientific">Symbiodinium natans</name>
    <dbReference type="NCBI Taxonomy" id="878477"/>
    <lineage>
        <taxon>Eukaryota</taxon>
        <taxon>Sar</taxon>
        <taxon>Alveolata</taxon>
        <taxon>Dinophyceae</taxon>
        <taxon>Suessiales</taxon>
        <taxon>Symbiodiniaceae</taxon>
        <taxon>Symbiodinium</taxon>
    </lineage>
</organism>
<gene>
    <name evidence="2" type="ORF">SNAT2548_LOCUS28</name>
</gene>
<comment type="caution">
    <text evidence="2">The sequence shown here is derived from an EMBL/GenBank/DDBJ whole genome shotgun (WGS) entry which is preliminary data.</text>
</comment>
<dbReference type="Proteomes" id="UP000604046">
    <property type="component" value="Unassembled WGS sequence"/>
</dbReference>
<sequence length="311" mass="33857">MAGGVTTALDFVTLCALVTMRSYIAQCRRARSVCDATPEVQALFHWGELFMLALIASRMYALYFVDAWSAACSPSVLLLKGILAAASVGLCTDLRAFVLSSPAGPVNSEKLLTECSPEGTSPETAELDVCCESGKDVDSSSDETSSTDSGDDDGEFSDDSLDEQDLSNEEQGEPADDTNARPEMPNVKEMPPPRPIQLINSDIHLRMLRSGMKMRRLACINEEVCTDKPKWLAYLGRLVAHELLPRVPLGAKNHTWDNAFEALTQLHEWLQSDDAEPIRQAYKPCLGFRCECCGSAVKPEEQACGICSAPA</sequence>
<keyword evidence="3" id="KW-1185">Reference proteome</keyword>
<name>A0A812G8C9_9DINO</name>
<accession>A0A812G8C9</accession>
<reference evidence="2" key="1">
    <citation type="submission" date="2021-02" db="EMBL/GenBank/DDBJ databases">
        <authorList>
            <person name="Dougan E. K."/>
            <person name="Rhodes N."/>
            <person name="Thang M."/>
            <person name="Chan C."/>
        </authorList>
    </citation>
    <scope>NUCLEOTIDE SEQUENCE</scope>
</reference>